<feature type="signal peptide" evidence="1">
    <location>
        <begin position="1"/>
        <end position="19"/>
    </location>
</feature>
<accession>A0A0A9AZM3</accession>
<organism evidence="2">
    <name type="scientific">Arundo donax</name>
    <name type="common">Giant reed</name>
    <name type="synonym">Donax arundinaceus</name>
    <dbReference type="NCBI Taxonomy" id="35708"/>
    <lineage>
        <taxon>Eukaryota</taxon>
        <taxon>Viridiplantae</taxon>
        <taxon>Streptophyta</taxon>
        <taxon>Embryophyta</taxon>
        <taxon>Tracheophyta</taxon>
        <taxon>Spermatophyta</taxon>
        <taxon>Magnoliopsida</taxon>
        <taxon>Liliopsida</taxon>
        <taxon>Poales</taxon>
        <taxon>Poaceae</taxon>
        <taxon>PACMAD clade</taxon>
        <taxon>Arundinoideae</taxon>
        <taxon>Arundineae</taxon>
        <taxon>Arundo</taxon>
    </lineage>
</organism>
<evidence type="ECO:0000256" key="1">
    <source>
        <dbReference type="SAM" id="SignalP"/>
    </source>
</evidence>
<dbReference type="AlphaFoldDB" id="A0A0A9AZM3"/>
<reference evidence="2" key="2">
    <citation type="journal article" date="2015" name="Data Brief">
        <title>Shoot transcriptome of the giant reed, Arundo donax.</title>
        <authorList>
            <person name="Barrero R.A."/>
            <person name="Guerrero F.D."/>
            <person name="Moolhuijzen P."/>
            <person name="Goolsby J.A."/>
            <person name="Tidwell J."/>
            <person name="Bellgard S.E."/>
            <person name="Bellgard M.I."/>
        </authorList>
    </citation>
    <scope>NUCLEOTIDE SEQUENCE</scope>
    <source>
        <tissue evidence="2">Shoot tissue taken approximately 20 cm above the soil surface</tissue>
    </source>
</reference>
<reference evidence="2" key="1">
    <citation type="submission" date="2014-09" db="EMBL/GenBank/DDBJ databases">
        <authorList>
            <person name="Magalhaes I.L.F."/>
            <person name="Oliveira U."/>
            <person name="Santos F.R."/>
            <person name="Vidigal T.H.D.A."/>
            <person name="Brescovit A.D."/>
            <person name="Santos A.J."/>
        </authorList>
    </citation>
    <scope>NUCLEOTIDE SEQUENCE</scope>
    <source>
        <tissue evidence="2">Shoot tissue taken approximately 20 cm above the soil surface</tissue>
    </source>
</reference>
<keyword evidence="1" id="KW-0732">Signal</keyword>
<sequence length="40" mass="4611">MKWHKRYAIAHLFWLSCRAVVGRRTELCSPSTSQINAHGV</sequence>
<evidence type="ECO:0000313" key="2">
    <source>
        <dbReference type="EMBL" id="JAD57164.1"/>
    </source>
</evidence>
<name>A0A0A9AZM3_ARUDO</name>
<feature type="chain" id="PRO_5002062709" evidence="1">
    <location>
        <begin position="20"/>
        <end position="40"/>
    </location>
</feature>
<protein>
    <submittedName>
        <fullName evidence="2">Uncharacterized protein</fullName>
    </submittedName>
</protein>
<dbReference type="PROSITE" id="PS51257">
    <property type="entry name" value="PROKAR_LIPOPROTEIN"/>
    <property type="match status" value="1"/>
</dbReference>
<proteinExistence type="predicted"/>
<dbReference type="EMBL" id="GBRH01240731">
    <property type="protein sequence ID" value="JAD57164.1"/>
    <property type="molecule type" value="Transcribed_RNA"/>
</dbReference>